<feature type="compositionally biased region" description="Basic residues" evidence="1">
    <location>
        <begin position="118"/>
        <end position="129"/>
    </location>
</feature>
<evidence type="ECO:0000256" key="1">
    <source>
        <dbReference type="SAM" id="MobiDB-lite"/>
    </source>
</evidence>
<dbReference type="AlphaFoldDB" id="A0AAW2ILB2"/>
<organism evidence="2">
    <name type="scientific">Sesamum angustifolium</name>
    <dbReference type="NCBI Taxonomy" id="2727405"/>
    <lineage>
        <taxon>Eukaryota</taxon>
        <taxon>Viridiplantae</taxon>
        <taxon>Streptophyta</taxon>
        <taxon>Embryophyta</taxon>
        <taxon>Tracheophyta</taxon>
        <taxon>Spermatophyta</taxon>
        <taxon>Magnoliopsida</taxon>
        <taxon>eudicotyledons</taxon>
        <taxon>Gunneridae</taxon>
        <taxon>Pentapetalae</taxon>
        <taxon>asterids</taxon>
        <taxon>lamiids</taxon>
        <taxon>Lamiales</taxon>
        <taxon>Pedaliaceae</taxon>
        <taxon>Sesamum</taxon>
    </lineage>
</organism>
<feature type="region of interest" description="Disordered" evidence="1">
    <location>
        <begin position="69"/>
        <end position="91"/>
    </location>
</feature>
<protein>
    <submittedName>
        <fullName evidence="2">Uncharacterized protein</fullName>
    </submittedName>
</protein>
<reference evidence="2" key="2">
    <citation type="journal article" date="2024" name="Plant">
        <title>Genomic evolution and insights into agronomic trait innovations of Sesamum species.</title>
        <authorList>
            <person name="Miao H."/>
            <person name="Wang L."/>
            <person name="Qu L."/>
            <person name="Liu H."/>
            <person name="Sun Y."/>
            <person name="Le M."/>
            <person name="Wang Q."/>
            <person name="Wei S."/>
            <person name="Zheng Y."/>
            <person name="Lin W."/>
            <person name="Duan Y."/>
            <person name="Cao H."/>
            <person name="Xiong S."/>
            <person name="Wang X."/>
            <person name="Wei L."/>
            <person name="Li C."/>
            <person name="Ma Q."/>
            <person name="Ju M."/>
            <person name="Zhao R."/>
            <person name="Li G."/>
            <person name="Mu C."/>
            <person name="Tian Q."/>
            <person name="Mei H."/>
            <person name="Zhang T."/>
            <person name="Gao T."/>
            <person name="Zhang H."/>
        </authorList>
    </citation>
    <scope>NUCLEOTIDE SEQUENCE</scope>
    <source>
        <strain evidence="2">G01</strain>
    </source>
</reference>
<feature type="region of interest" description="Disordered" evidence="1">
    <location>
        <begin position="110"/>
        <end position="129"/>
    </location>
</feature>
<sequence length="192" mass="21682">MSGIMKNANVLQKLIDSRLERDIIILQLRILLLELMSQKTCHQEVMVLLVHYHIGANQKLRSLADIMEEEKNSTSDHPRARSTSSSGMQVKSTETEAYLDPQLQFDVPAIVSKGSKSPQRKRKAAARRQRPLEMTYAIGTAKRSKGPIPEAEKTCRRVELIQNQKGMLLHVWICDLVQGLSRSSPGNKKLLI</sequence>
<feature type="compositionally biased region" description="Basic and acidic residues" evidence="1">
    <location>
        <begin position="69"/>
        <end position="79"/>
    </location>
</feature>
<evidence type="ECO:0000313" key="2">
    <source>
        <dbReference type="EMBL" id="KAL0283124.1"/>
    </source>
</evidence>
<accession>A0AAW2ILB2</accession>
<gene>
    <name evidence="2" type="ORF">Sangu_2909600</name>
</gene>
<reference evidence="2" key="1">
    <citation type="submission" date="2020-06" db="EMBL/GenBank/DDBJ databases">
        <authorList>
            <person name="Li T."/>
            <person name="Hu X."/>
            <person name="Zhang T."/>
            <person name="Song X."/>
            <person name="Zhang H."/>
            <person name="Dai N."/>
            <person name="Sheng W."/>
            <person name="Hou X."/>
            <person name="Wei L."/>
        </authorList>
    </citation>
    <scope>NUCLEOTIDE SEQUENCE</scope>
    <source>
        <strain evidence="2">G01</strain>
        <tissue evidence="2">Leaf</tissue>
    </source>
</reference>
<comment type="caution">
    <text evidence="2">The sequence shown here is derived from an EMBL/GenBank/DDBJ whole genome shotgun (WGS) entry which is preliminary data.</text>
</comment>
<dbReference type="EMBL" id="JACGWK010001749">
    <property type="protein sequence ID" value="KAL0283124.1"/>
    <property type="molecule type" value="Genomic_DNA"/>
</dbReference>
<name>A0AAW2ILB2_9LAMI</name>
<feature type="compositionally biased region" description="Polar residues" evidence="1">
    <location>
        <begin position="81"/>
        <end position="91"/>
    </location>
</feature>
<proteinExistence type="predicted"/>